<dbReference type="Gene3D" id="3.30.565.10">
    <property type="entry name" value="Histidine kinase-like ATPase, C-terminal domain"/>
    <property type="match status" value="1"/>
</dbReference>
<dbReference type="GO" id="GO:0005524">
    <property type="term" value="F:ATP binding"/>
    <property type="evidence" value="ECO:0007669"/>
    <property type="project" value="UniProtKB-KW"/>
</dbReference>
<evidence type="ECO:0000256" key="4">
    <source>
        <dbReference type="ARBA" id="ARBA00022679"/>
    </source>
</evidence>
<reference evidence="9 10" key="1">
    <citation type="journal article" date="2021" name="Int. J. Syst. Evol. Microbiol.">
        <title>Steroidobacter gossypii sp. nov., isolated from soil of cotton cropping field.</title>
        <authorList>
            <person name="Huang R."/>
            <person name="Yang S."/>
            <person name="Zhen C."/>
            <person name="Liu W."/>
        </authorList>
    </citation>
    <scope>NUCLEOTIDE SEQUENCE [LARGE SCALE GENOMIC DNA]</scope>
    <source>
        <strain evidence="9 10">S1-65</strain>
    </source>
</reference>
<keyword evidence="10" id="KW-1185">Reference proteome</keyword>
<name>A0ABS1WVJ3_9GAMM</name>
<dbReference type="PANTHER" id="PTHR41523:SF8">
    <property type="entry name" value="ETHYLENE RESPONSE SENSOR PROTEIN"/>
    <property type="match status" value="1"/>
</dbReference>
<dbReference type="PROSITE" id="PS50109">
    <property type="entry name" value="HIS_KIN"/>
    <property type="match status" value="1"/>
</dbReference>
<dbReference type="Pfam" id="PF01590">
    <property type="entry name" value="GAF"/>
    <property type="match status" value="1"/>
</dbReference>
<evidence type="ECO:0000313" key="10">
    <source>
        <dbReference type="Proteomes" id="UP000661077"/>
    </source>
</evidence>
<dbReference type="SUPFAM" id="SSF55874">
    <property type="entry name" value="ATPase domain of HSP90 chaperone/DNA topoisomerase II/histidine kinase"/>
    <property type="match status" value="1"/>
</dbReference>
<evidence type="ECO:0000256" key="7">
    <source>
        <dbReference type="ARBA" id="ARBA00022840"/>
    </source>
</evidence>
<dbReference type="Proteomes" id="UP000661077">
    <property type="component" value="Unassembled WGS sequence"/>
</dbReference>
<dbReference type="PANTHER" id="PTHR41523">
    <property type="entry name" value="TWO-COMPONENT SYSTEM SENSOR PROTEIN"/>
    <property type="match status" value="1"/>
</dbReference>
<accession>A0ABS1WVJ3</accession>
<evidence type="ECO:0000256" key="1">
    <source>
        <dbReference type="ARBA" id="ARBA00000085"/>
    </source>
</evidence>
<dbReference type="InterPro" id="IPR005467">
    <property type="entry name" value="His_kinase_dom"/>
</dbReference>
<dbReference type="InterPro" id="IPR003018">
    <property type="entry name" value="GAF"/>
</dbReference>
<evidence type="ECO:0000313" key="9">
    <source>
        <dbReference type="EMBL" id="MBM0104988.1"/>
    </source>
</evidence>
<dbReference type="Pfam" id="PF07568">
    <property type="entry name" value="HisKA_2"/>
    <property type="match status" value="1"/>
</dbReference>
<sequence>MKAATPVAAGPPPRDLVTIATHLPQRKERPDLRAEAAASAKLTSKLASDPSSALPCVLEIAHELCHAGTAGFSLLRPDRADGTTVRWELVHGSLASYQGIDATRTKSPCGLCLDAGTTILVSRPTRVFAWLEGTHPPIIETLIVPLLDDTGCAHGTLWIAHHEPDARCTYDDARIVEQLAQQMMLALRLQEHARDRERAFIVLQSLQVAQRALLSHDVEQERIRRVRAEAAARESARALLFKEAMANEVNHRTKNTLQAASALLTMQAKATSSAEARRALLDGHARLQLLAEVHSLLCIEPNDTQSVFMPRLLQAVCDALARSFGQTCPGVRLEVSCDPISLSADDAIAIALLSNEVVTNAYKHAFADQSSGEISVQLHCSAGQALVLRISDTGTGTGANPMNSKHGMGLKLMRLLSAQVGGVLDVASPATGGGTTVTLKLDRATTFDRVAEPVVRPAPAAGTAA</sequence>
<comment type="caution">
    <text evidence="9">The sequence shown here is derived from an EMBL/GenBank/DDBJ whole genome shotgun (WGS) entry which is preliminary data.</text>
</comment>
<keyword evidence="7 9" id="KW-0067">ATP-binding</keyword>
<comment type="catalytic activity">
    <reaction evidence="1">
        <text>ATP + protein L-histidine = ADP + protein N-phospho-L-histidine.</text>
        <dbReference type="EC" id="2.7.13.3"/>
    </reaction>
</comment>
<dbReference type="InterPro" id="IPR011495">
    <property type="entry name" value="Sig_transdc_His_kin_sub2_dim/P"/>
</dbReference>
<dbReference type="RefSeq" id="WP_203167056.1">
    <property type="nucleotide sequence ID" value="NZ_JAEVLS010000002.1"/>
</dbReference>
<dbReference type="EMBL" id="JAEVLS010000002">
    <property type="protein sequence ID" value="MBM0104988.1"/>
    <property type="molecule type" value="Genomic_DNA"/>
</dbReference>
<evidence type="ECO:0000256" key="5">
    <source>
        <dbReference type="ARBA" id="ARBA00022741"/>
    </source>
</evidence>
<dbReference type="Pfam" id="PF02518">
    <property type="entry name" value="HATPase_c"/>
    <property type="match status" value="1"/>
</dbReference>
<dbReference type="SUPFAM" id="SSF55781">
    <property type="entry name" value="GAF domain-like"/>
    <property type="match status" value="1"/>
</dbReference>
<feature type="domain" description="Histidine kinase" evidence="8">
    <location>
        <begin position="248"/>
        <end position="445"/>
    </location>
</feature>
<keyword evidence="4" id="KW-0808">Transferase</keyword>
<dbReference type="Gene3D" id="3.30.450.40">
    <property type="match status" value="1"/>
</dbReference>
<keyword evidence="6" id="KW-0418">Kinase</keyword>
<organism evidence="9 10">
    <name type="scientific">Steroidobacter gossypii</name>
    <dbReference type="NCBI Taxonomy" id="2805490"/>
    <lineage>
        <taxon>Bacteria</taxon>
        <taxon>Pseudomonadati</taxon>
        <taxon>Pseudomonadota</taxon>
        <taxon>Gammaproteobacteria</taxon>
        <taxon>Steroidobacterales</taxon>
        <taxon>Steroidobacteraceae</taxon>
        <taxon>Steroidobacter</taxon>
    </lineage>
</organism>
<keyword evidence="3" id="KW-0597">Phosphoprotein</keyword>
<evidence type="ECO:0000256" key="3">
    <source>
        <dbReference type="ARBA" id="ARBA00022553"/>
    </source>
</evidence>
<dbReference type="SMART" id="SM00387">
    <property type="entry name" value="HATPase_c"/>
    <property type="match status" value="1"/>
</dbReference>
<dbReference type="InterPro" id="IPR036890">
    <property type="entry name" value="HATPase_C_sf"/>
</dbReference>
<dbReference type="InterPro" id="IPR029016">
    <property type="entry name" value="GAF-like_dom_sf"/>
</dbReference>
<proteinExistence type="predicted"/>
<dbReference type="InterPro" id="IPR003594">
    <property type="entry name" value="HATPase_dom"/>
</dbReference>
<evidence type="ECO:0000259" key="8">
    <source>
        <dbReference type="PROSITE" id="PS50109"/>
    </source>
</evidence>
<dbReference type="EC" id="2.7.13.3" evidence="2"/>
<gene>
    <name evidence="9" type="ORF">JM946_09515</name>
</gene>
<keyword evidence="5" id="KW-0547">Nucleotide-binding</keyword>
<protein>
    <recommendedName>
        <fullName evidence="2">histidine kinase</fullName>
        <ecNumber evidence="2">2.7.13.3</ecNumber>
    </recommendedName>
</protein>
<evidence type="ECO:0000256" key="2">
    <source>
        <dbReference type="ARBA" id="ARBA00012438"/>
    </source>
</evidence>
<evidence type="ECO:0000256" key="6">
    <source>
        <dbReference type="ARBA" id="ARBA00022777"/>
    </source>
</evidence>